<sequence length="90" mass="9953">MPRDLNAEIPGLRSRPVFQVDLIAAVLCKGGCEERQKKAKPEAGSCQECRGTAAAVFLKRKIKTDKTSNSMQISRKNTGPFVYLMITPQK</sequence>
<evidence type="ECO:0000313" key="2">
    <source>
        <dbReference type="Proteomes" id="UP000009283"/>
    </source>
</evidence>
<evidence type="ECO:0000313" key="1">
    <source>
        <dbReference type="EMBL" id="AEP01163.1"/>
    </source>
</evidence>
<protein>
    <submittedName>
        <fullName evidence="1">Uncharacterized protein</fullName>
    </submittedName>
</protein>
<accession>G2TMU0</accession>
<proteinExistence type="predicted"/>
<dbReference type="HOGENOM" id="CLU_2434671_0_0_9"/>
<reference evidence="1 2" key="1">
    <citation type="journal article" date="2011" name="Stand. Genomic Sci.">
        <title>Complete Genome Sequence of a thermotolerant sporogenic lactic acid bacterium, Bacillus coagulans strain 36D1.</title>
        <authorList>
            <person name="Rhee M.S."/>
            <person name="Moritz B.E."/>
            <person name="Xie G."/>
            <person name="Glavina Del Rio T."/>
            <person name="Dalin E."/>
            <person name="Tice H."/>
            <person name="Bruce D."/>
            <person name="Goodwin L."/>
            <person name="Chertkov O."/>
            <person name="Brettin T."/>
            <person name="Han C."/>
            <person name="Detter C."/>
            <person name="Pitluck S."/>
            <person name="Land M.L."/>
            <person name="Patel M."/>
            <person name="Ou M."/>
            <person name="Harbrucker R."/>
            <person name="Ingram L.O."/>
            <person name="Shanmugam K.T."/>
        </authorList>
    </citation>
    <scope>NUCLEOTIDE SEQUENCE [LARGE SCALE GENOMIC DNA]</scope>
    <source>
        <strain evidence="1 2">36D1</strain>
    </source>
</reference>
<dbReference type="KEGG" id="bag:Bcoa_1977"/>
<dbReference type="Proteomes" id="UP000009283">
    <property type="component" value="Chromosome"/>
</dbReference>
<gene>
    <name evidence="1" type="ORF">Bcoa_1977</name>
</gene>
<dbReference type="AlphaFoldDB" id="G2TMU0"/>
<dbReference type="EMBL" id="CP003056">
    <property type="protein sequence ID" value="AEP01163.1"/>
    <property type="molecule type" value="Genomic_DNA"/>
</dbReference>
<name>G2TMU0_HEYCO</name>
<organism evidence="1 2">
    <name type="scientific">Heyndrickxia coagulans 36D1</name>
    <dbReference type="NCBI Taxonomy" id="345219"/>
    <lineage>
        <taxon>Bacteria</taxon>
        <taxon>Bacillati</taxon>
        <taxon>Bacillota</taxon>
        <taxon>Bacilli</taxon>
        <taxon>Bacillales</taxon>
        <taxon>Bacillaceae</taxon>
        <taxon>Heyndrickxia</taxon>
    </lineage>
</organism>